<evidence type="ECO:0000313" key="2">
    <source>
        <dbReference type="EMBL" id="SDN37530.1"/>
    </source>
</evidence>
<evidence type="ECO:0008006" key="4">
    <source>
        <dbReference type="Google" id="ProtNLM"/>
    </source>
</evidence>
<reference evidence="3" key="1">
    <citation type="submission" date="2016-10" db="EMBL/GenBank/DDBJ databases">
        <authorList>
            <person name="Varghese N."/>
            <person name="Submissions S."/>
        </authorList>
    </citation>
    <scope>NUCLEOTIDE SEQUENCE [LARGE SCALE GENOMIC DNA]</scope>
    <source>
        <strain evidence="3">DSM 27982</strain>
    </source>
</reference>
<dbReference type="Proteomes" id="UP000198541">
    <property type="component" value="Unassembled WGS sequence"/>
</dbReference>
<dbReference type="AlphaFoldDB" id="A0A1H0AVN4"/>
<name>A0A1H0AVN4_9ACTO</name>
<keyword evidence="3" id="KW-1185">Reference proteome</keyword>
<dbReference type="EMBL" id="FNIM01000002">
    <property type="protein sequence ID" value="SDN37530.1"/>
    <property type="molecule type" value="Genomic_DNA"/>
</dbReference>
<gene>
    <name evidence="2" type="ORF">SAMN05216355_102167</name>
</gene>
<dbReference type="RefSeq" id="WP_143013695.1">
    <property type="nucleotide sequence ID" value="NZ_FNIM01000002.1"/>
</dbReference>
<organism evidence="2 3">
    <name type="scientific">Actinomyces ruminicola</name>
    <dbReference type="NCBI Taxonomy" id="332524"/>
    <lineage>
        <taxon>Bacteria</taxon>
        <taxon>Bacillati</taxon>
        <taxon>Actinomycetota</taxon>
        <taxon>Actinomycetes</taxon>
        <taxon>Actinomycetales</taxon>
        <taxon>Actinomycetaceae</taxon>
        <taxon>Actinomyces</taxon>
    </lineage>
</organism>
<protein>
    <recommendedName>
        <fullName evidence="4">Tat (Twin-arginine translocation) pathway signal sequence</fullName>
    </recommendedName>
</protein>
<accession>A0A1H0AVN4</accession>
<sequence length="252" mass="27276">MIPVSRRSLLTATAVTTAAGATSSCAALGTATEAAGAALSNPAVQSFLIQLAATIGAELALDWIRGDTEPLSDWEDSIDAKWGEWHESDDVGWCSPLRVYVDNDSRPSIVVKRFYADDAECKTSDRTRDPLNDHVGVFLDSGKDAVLLPAWAWQTVMMFAEQQRMGKEGADLKQVDQLLKLALQPTSSKTDSHETWANAVSTVSWGTVCGPVDVGRIENDDHTYRGIIKVAGFPDEFGESIVFENNLPTESA</sequence>
<evidence type="ECO:0000313" key="3">
    <source>
        <dbReference type="Proteomes" id="UP000198541"/>
    </source>
</evidence>
<dbReference type="PROSITE" id="PS51318">
    <property type="entry name" value="TAT"/>
    <property type="match status" value="1"/>
</dbReference>
<dbReference type="PROSITE" id="PS51257">
    <property type="entry name" value="PROKAR_LIPOPROTEIN"/>
    <property type="match status" value="1"/>
</dbReference>
<dbReference type="InterPro" id="IPR006311">
    <property type="entry name" value="TAT_signal"/>
</dbReference>
<evidence type="ECO:0000256" key="1">
    <source>
        <dbReference type="SAM" id="SignalP"/>
    </source>
</evidence>
<keyword evidence="1" id="KW-0732">Signal</keyword>
<feature type="chain" id="PRO_5011747547" description="Tat (Twin-arginine translocation) pathway signal sequence" evidence="1">
    <location>
        <begin position="27"/>
        <end position="252"/>
    </location>
</feature>
<feature type="signal peptide" evidence="1">
    <location>
        <begin position="1"/>
        <end position="26"/>
    </location>
</feature>
<proteinExistence type="predicted"/>